<keyword evidence="2" id="KW-1185">Reference proteome</keyword>
<organism evidence="1 2">
    <name type="scientific">Sphingobacterium corticibacterium</name>
    <dbReference type="NCBI Taxonomy" id="2484746"/>
    <lineage>
        <taxon>Bacteria</taxon>
        <taxon>Pseudomonadati</taxon>
        <taxon>Bacteroidota</taxon>
        <taxon>Sphingobacteriia</taxon>
        <taxon>Sphingobacteriales</taxon>
        <taxon>Sphingobacteriaceae</taxon>
        <taxon>Sphingobacterium</taxon>
    </lineage>
</organism>
<evidence type="ECO:0000313" key="1">
    <source>
        <dbReference type="EMBL" id="RZF61664.1"/>
    </source>
</evidence>
<reference evidence="1 2" key="1">
    <citation type="submission" date="2019-02" db="EMBL/GenBank/DDBJ databases">
        <authorList>
            <person name="Li Y."/>
        </authorList>
    </citation>
    <scope>NUCLEOTIDE SEQUENCE [LARGE SCALE GENOMIC DNA]</scope>
    <source>
        <strain evidence="1 2">30C10-4-7</strain>
    </source>
</reference>
<dbReference type="AlphaFoldDB" id="A0A4Q6XWA2"/>
<accession>A0A4Q6XWA2</accession>
<evidence type="ECO:0000313" key="2">
    <source>
        <dbReference type="Proteomes" id="UP000292855"/>
    </source>
</evidence>
<gene>
    <name evidence="1" type="ORF">EWE74_02140</name>
</gene>
<dbReference type="EMBL" id="SGIT01000001">
    <property type="protein sequence ID" value="RZF61664.1"/>
    <property type="molecule type" value="Genomic_DNA"/>
</dbReference>
<dbReference type="RefSeq" id="WP_130139893.1">
    <property type="nucleotide sequence ID" value="NZ_SGIT01000001.1"/>
</dbReference>
<name>A0A4Q6XWA2_9SPHI</name>
<protein>
    <submittedName>
        <fullName evidence="1">Uncharacterized protein</fullName>
    </submittedName>
</protein>
<sequence length="73" mass="8504">MEEQKSPLIPEREIFRAEKNEKRRYLAPTMGAILVELESHIAAGSITVTQENQEVQEGWMEDDIVRDIEIDLY</sequence>
<dbReference type="Proteomes" id="UP000292855">
    <property type="component" value="Unassembled WGS sequence"/>
</dbReference>
<dbReference type="OrthoDB" id="713850at2"/>
<comment type="caution">
    <text evidence="1">The sequence shown here is derived from an EMBL/GenBank/DDBJ whole genome shotgun (WGS) entry which is preliminary data.</text>
</comment>
<proteinExistence type="predicted"/>